<comment type="caution">
    <text evidence="3">The sequence shown here is derived from an EMBL/GenBank/DDBJ whole genome shotgun (WGS) entry which is preliminary data.</text>
</comment>
<evidence type="ECO:0000313" key="4">
    <source>
        <dbReference type="Proteomes" id="UP000823598"/>
    </source>
</evidence>
<dbReference type="AlphaFoldDB" id="A0A9D9ISV0"/>
<feature type="domain" description="Outer membrane protein beta-barrel" evidence="2">
    <location>
        <begin position="32"/>
        <end position="221"/>
    </location>
</feature>
<feature type="chain" id="PRO_5038964219" evidence="1">
    <location>
        <begin position="22"/>
        <end position="242"/>
    </location>
</feature>
<reference evidence="3" key="2">
    <citation type="journal article" date="2021" name="PeerJ">
        <title>Extensive microbial diversity within the chicken gut microbiome revealed by metagenomics and culture.</title>
        <authorList>
            <person name="Gilroy R."/>
            <person name="Ravi A."/>
            <person name="Getino M."/>
            <person name="Pursley I."/>
            <person name="Horton D.L."/>
            <person name="Alikhan N.F."/>
            <person name="Baker D."/>
            <person name="Gharbi K."/>
            <person name="Hall N."/>
            <person name="Watson M."/>
            <person name="Adriaenssens E.M."/>
            <person name="Foster-Nyarko E."/>
            <person name="Jarju S."/>
            <person name="Secka A."/>
            <person name="Antonio M."/>
            <person name="Oren A."/>
            <person name="Chaudhuri R.R."/>
            <person name="La Ragione R."/>
            <person name="Hildebrand F."/>
            <person name="Pallen M.J."/>
        </authorList>
    </citation>
    <scope>NUCLEOTIDE SEQUENCE</scope>
    <source>
        <strain evidence="3">6919</strain>
    </source>
</reference>
<dbReference type="Proteomes" id="UP000823598">
    <property type="component" value="Unassembled WGS sequence"/>
</dbReference>
<reference evidence="3" key="1">
    <citation type="submission" date="2020-10" db="EMBL/GenBank/DDBJ databases">
        <authorList>
            <person name="Gilroy R."/>
        </authorList>
    </citation>
    <scope>NUCLEOTIDE SEQUENCE</scope>
    <source>
        <strain evidence="3">6919</strain>
    </source>
</reference>
<sequence length="242" mass="27607">MKKIILPLTILLATIAQVAKADDFMDTGVPSKAITAGVRFGITSSGQKMDLGSYSDNVSVNQGAGWTIGGVVDLNIREFFSIQPGFFFENRRYDYTVIRHDNTSQTLENEIGNTRYNMFTIPVLASFRFNLSAHVQWHVDAGPYFGFALGDGSDDVEHIKMSVGPDDASRFYNYEELHRDFYGGDKWQHKSFDWGLKIGTGIRINKHYSFNIYYMNGFKDISADRDWTMKNRSWNFSIGYDF</sequence>
<gene>
    <name evidence="3" type="ORF">IAB88_08555</name>
</gene>
<name>A0A9D9ISV0_9BACT</name>
<feature type="signal peptide" evidence="1">
    <location>
        <begin position="1"/>
        <end position="21"/>
    </location>
</feature>
<dbReference type="InterPro" id="IPR025665">
    <property type="entry name" value="Beta-barrel_OMP_2"/>
</dbReference>
<proteinExistence type="predicted"/>
<evidence type="ECO:0000259" key="2">
    <source>
        <dbReference type="Pfam" id="PF13568"/>
    </source>
</evidence>
<keyword evidence="1" id="KW-0732">Signal</keyword>
<dbReference type="EMBL" id="JADIMC010000098">
    <property type="protein sequence ID" value="MBO8477028.1"/>
    <property type="molecule type" value="Genomic_DNA"/>
</dbReference>
<evidence type="ECO:0000313" key="3">
    <source>
        <dbReference type="EMBL" id="MBO8477028.1"/>
    </source>
</evidence>
<protein>
    <submittedName>
        <fullName evidence="3">PorT family protein</fullName>
    </submittedName>
</protein>
<evidence type="ECO:0000256" key="1">
    <source>
        <dbReference type="SAM" id="SignalP"/>
    </source>
</evidence>
<organism evidence="3 4">
    <name type="scientific">Candidatus Limisoma faecipullorum</name>
    <dbReference type="NCBI Taxonomy" id="2840854"/>
    <lineage>
        <taxon>Bacteria</taxon>
        <taxon>Pseudomonadati</taxon>
        <taxon>Bacteroidota</taxon>
        <taxon>Bacteroidia</taxon>
        <taxon>Bacteroidales</taxon>
        <taxon>Candidatus Limisoma</taxon>
    </lineage>
</organism>
<dbReference type="Pfam" id="PF13568">
    <property type="entry name" value="OMP_b-brl_2"/>
    <property type="match status" value="1"/>
</dbReference>
<accession>A0A9D9ISV0</accession>